<comment type="subcellular location">
    <subcellularLocation>
        <location evidence="8">Cytoplasm</location>
    </subcellularLocation>
</comment>
<dbReference type="SUPFAM" id="SSF55326">
    <property type="entry name" value="PurM N-terminal domain-like"/>
    <property type="match status" value="2"/>
</dbReference>
<feature type="binding site" evidence="8">
    <location>
        <position position="288"/>
    </location>
    <ligand>
        <name>Mg(2+)</name>
        <dbReference type="ChEBI" id="CHEBI:18420"/>
        <label>2</label>
    </ligand>
</feature>
<comment type="caution">
    <text evidence="13">The sequence shown here is derived from an EMBL/GenBank/DDBJ whole genome shotgun (WGS) entry which is preliminary data.</text>
</comment>
<dbReference type="Pfam" id="PF02769">
    <property type="entry name" value="AIRS_C"/>
    <property type="match status" value="2"/>
</dbReference>
<dbReference type="UniPathway" id="UPA00074">
    <property type="reaction ID" value="UER00128"/>
</dbReference>
<evidence type="ECO:0000256" key="3">
    <source>
        <dbReference type="ARBA" id="ARBA00022723"/>
    </source>
</evidence>
<keyword evidence="14" id="KW-1185">Reference proteome</keyword>
<dbReference type="OrthoDB" id="9804441at2"/>
<proteinExistence type="inferred from homology"/>
<reference evidence="13 14" key="1">
    <citation type="submission" date="2019-06" db="EMBL/GenBank/DDBJ databases">
        <title>Sequencing the genomes of 1000 actinobacteria strains.</title>
        <authorList>
            <person name="Klenk H.-P."/>
        </authorList>
    </citation>
    <scope>NUCLEOTIDE SEQUENCE [LARGE SCALE GENOMIC DNA]</scope>
    <source>
        <strain evidence="13 14">DSM 12335</strain>
    </source>
</reference>
<dbReference type="InterPro" id="IPR010918">
    <property type="entry name" value="PurM-like_C_dom"/>
</dbReference>
<dbReference type="GO" id="GO:0004642">
    <property type="term" value="F:phosphoribosylformylglycinamidine synthase activity"/>
    <property type="evidence" value="ECO:0007669"/>
    <property type="project" value="UniProtKB-UniRule"/>
</dbReference>
<evidence type="ECO:0000259" key="10">
    <source>
        <dbReference type="Pfam" id="PF00586"/>
    </source>
</evidence>
<feature type="binding site" evidence="8">
    <location>
        <position position="558"/>
    </location>
    <ligand>
        <name>Mg(2+)</name>
        <dbReference type="ChEBI" id="CHEBI:18420"/>
        <label>1</label>
    </ligand>
</feature>
<feature type="domain" description="Phosphoribosylformylglycinamidine synthase linker" evidence="12">
    <location>
        <begin position="29"/>
        <end position="67"/>
    </location>
</feature>
<dbReference type="CDD" id="cd02203">
    <property type="entry name" value="PurL_repeat1"/>
    <property type="match status" value="1"/>
</dbReference>
<evidence type="ECO:0000256" key="9">
    <source>
        <dbReference type="SAM" id="MobiDB-lite"/>
    </source>
</evidence>
<keyword evidence="4 8" id="KW-0547">Nucleotide-binding</keyword>
<feature type="active site" evidence="8">
    <location>
        <position position="63"/>
    </location>
</feature>
<dbReference type="GO" id="GO:0006189">
    <property type="term" value="P:'de novo' IMP biosynthetic process"/>
    <property type="evidence" value="ECO:0007669"/>
    <property type="project" value="UniProtKB-UniRule"/>
</dbReference>
<protein>
    <recommendedName>
        <fullName evidence="8">Phosphoribosylformylglycinamidine synthase subunit PurL</fullName>
        <shortName evidence="8">FGAM synthase</shortName>
        <ecNumber evidence="8">6.3.5.3</ecNumber>
    </recommendedName>
    <alternativeName>
        <fullName evidence="8">Formylglycinamide ribonucleotide amidotransferase subunit II</fullName>
        <shortName evidence="8">FGAR amidotransferase II</shortName>
        <shortName evidence="8">FGAR-AT II</shortName>
    </alternativeName>
    <alternativeName>
        <fullName evidence="8">Glutamine amidotransferase PurL</fullName>
    </alternativeName>
    <alternativeName>
        <fullName evidence="8">Phosphoribosylformylglycinamidine synthase subunit II</fullName>
    </alternativeName>
</protein>
<feature type="binding site" evidence="8">
    <location>
        <position position="66"/>
    </location>
    <ligand>
        <name>ATP</name>
        <dbReference type="ChEBI" id="CHEBI:30616"/>
    </ligand>
</feature>
<feature type="binding site" evidence="8">
    <location>
        <position position="557"/>
    </location>
    <ligand>
        <name>ATP</name>
        <dbReference type="ChEBI" id="CHEBI:30616"/>
    </ligand>
</feature>
<name>A0A542YW52_9MICO</name>
<dbReference type="EC" id="6.3.5.3" evidence="8"/>
<evidence type="ECO:0000259" key="11">
    <source>
        <dbReference type="Pfam" id="PF02769"/>
    </source>
</evidence>
<dbReference type="SUPFAM" id="SSF56042">
    <property type="entry name" value="PurM C-terminal domain-like"/>
    <property type="match status" value="2"/>
</dbReference>
<evidence type="ECO:0000313" key="14">
    <source>
        <dbReference type="Proteomes" id="UP000319516"/>
    </source>
</evidence>
<feature type="domain" description="PurM-like C-terminal" evidence="11">
    <location>
        <begin position="599"/>
        <end position="734"/>
    </location>
</feature>
<feature type="binding site" evidence="8">
    <location>
        <position position="260"/>
    </location>
    <ligand>
        <name>substrate</name>
    </ligand>
</feature>
<accession>A0A542YW52</accession>
<dbReference type="Pfam" id="PF18072">
    <property type="entry name" value="FGAR-AT_linker"/>
    <property type="match status" value="1"/>
</dbReference>
<evidence type="ECO:0000256" key="8">
    <source>
        <dbReference type="HAMAP-Rule" id="MF_00420"/>
    </source>
</evidence>
<dbReference type="GO" id="GO:0005737">
    <property type="term" value="C:cytoplasm"/>
    <property type="evidence" value="ECO:0007669"/>
    <property type="project" value="UniProtKB-SubCell"/>
</dbReference>
<feature type="binding site" evidence="8">
    <location>
        <begin position="332"/>
        <end position="334"/>
    </location>
    <ligand>
        <name>substrate</name>
    </ligand>
</feature>
<feature type="domain" description="PurM-like N-terminal" evidence="10">
    <location>
        <begin position="93"/>
        <end position="207"/>
    </location>
</feature>
<evidence type="ECO:0000256" key="2">
    <source>
        <dbReference type="ARBA" id="ARBA00022598"/>
    </source>
</evidence>
<gene>
    <name evidence="8" type="primary">purL</name>
    <name evidence="13" type="ORF">FB467_3497</name>
</gene>
<comment type="similarity">
    <text evidence="8">Belongs to the FGAMS family.</text>
</comment>
<keyword evidence="5 8" id="KW-0658">Purine biosynthesis</keyword>
<dbReference type="PIRSF" id="PIRSF001587">
    <property type="entry name" value="FGAM_synthase_II"/>
    <property type="match status" value="1"/>
</dbReference>
<feature type="binding site" evidence="8">
    <location>
        <position position="112"/>
    </location>
    <ligand>
        <name>Mg(2+)</name>
        <dbReference type="ChEBI" id="CHEBI:18420"/>
        <label>1</label>
    </ligand>
</feature>
<dbReference type="InterPro" id="IPR041609">
    <property type="entry name" value="PurL_linker"/>
</dbReference>
<feature type="binding site" evidence="8">
    <location>
        <position position="560"/>
    </location>
    <ligand>
        <name>substrate</name>
    </ligand>
</feature>
<feature type="active site" description="Proton acceptor" evidence="8">
    <location>
        <position position="114"/>
    </location>
</feature>
<evidence type="ECO:0000256" key="5">
    <source>
        <dbReference type="ARBA" id="ARBA00022755"/>
    </source>
</evidence>
<comment type="subunit">
    <text evidence="8">Monomer. Part of the FGAM synthase complex composed of 1 PurL, 1 PurQ and 2 PurS subunits.</text>
</comment>
<comment type="function">
    <text evidence="8">Part of the phosphoribosylformylglycinamidine synthase complex involved in the purines biosynthetic pathway. Catalyzes the ATP-dependent conversion of formylglycinamide ribonucleotide (FGAR) and glutamine to yield formylglycinamidine ribonucleotide (FGAM) and glutamate. The FGAM synthase complex is composed of three subunits. PurQ produces an ammonia molecule by converting glutamine to glutamate. PurL transfers the ammonia molecule to FGAR to form FGAM in an ATP-dependent manner. PurS interacts with PurQ and PurL and is thought to assist in the transfer of the ammonia molecule from PurQ to PurL.</text>
</comment>
<dbReference type="EMBL" id="VFOP01000001">
    <property type="protein sequence ID" value="TQL52316.1"/>
    <property type="molecule type" value="Genomic_DNA"/>
</dbReference>
<dbReference type="Pfam" id="PF00586">
    <property type="entry name" value="AIRS"/>
    <property type="match status" value="2"/>
</dbReference>
<dbReference type="GO" id="GO:0000287">
    <property type="term" value="F:magnesium ion binding"/>
    <property type="evidence" value="ECO:0007669"/>
    <property type="project" value="UniProtKB-UniRule"/>
</dbReference>
<feature type="compositionally biased region" description="Polar residues" evidence="9">
    <location>
        <begin position="1"/>
        <end position="18"/>
    </location>
</feature>
<dbReference type="Proteomes" id="UP000319516">
    <property type="component" value="Unassembled WGS sequence"/>
</dbReference>
<dbReference type="NCBIfam" id="TIGR01736">
    <property type="entry name" value="FGAM_synth_II"/>
    <property type="match status" value="1"/>
</dbReference>
<dbReference type="NCBIfam" id="NF002290">
    <property type="entry name" value="PRK01213.1"/>
    <property type="match status" value="1"/>
</dbReference>
<evidence type="ECO:0000313" key="13">
    <source>
        <dbReference type="EMBL" id="TQL52316.1"/>
    </source>
</evidence>
<comment type="caution">
    <text evidence="8">Lacks conserved residue(s) required for the propagation of feature annotation.</text>
</comment>
<dbReference type="AlphaFoldDB" id="A0A542YW52"/>
<dbReference type="GO" id="GO:0005524">
    <property type="term" value="F:ATP binding"/>
    <property type="evidence" value="ECO:0007669"/>
    <property type="project" value="UniProtKB-UniRule"/>
</dbReference>
<organism evidence="13 14">
    <name type="scientific">Ornithinicoccus hortensis</name>
    <dbReference type="NCBI Taxonomy" id="82346"/>
    <lineage>
        <taxon>Bacteria</taxon>
        <taxon>Bacillati</taxon>
        <taxon>Actinomycetota</taxon>
        <taxon>Actinomycetes</taxon>
        <taxon>Micrococcales</taxon>
        <taxon>Intrasporangiaceae</taxon>
        <taxon>Ornithinicoccus</taxon>
    </lineage>
</organism>
<sequence>MSTTQPTAYRTDTVTDAQGSPDVVQPWADLGLKEDEYARIREILDRRPTSAELAMYSVMWSEHCSYKSSKVHLRQFGEKTTEAMREHLLVGIGENAGVVDIGDGWAVTFKIESHNHPSYVEPYQGAATGVGGIVRDIMSMGARPIAVMDPLRFGALDHPDTARVLPGVVAGIGGYGNCLGLPNIGGEVVFDACYQGNPLVNALSVGSMRVEDIHLAKASGAGNLVILFGAKTGGDGIGGVSVLASETFDDEGPSKRPAVQVGDPFAEKVLIECCLDLYAAGVVDGIQDLGGAGLSCATSELASNGDGGMRVQLDTVPLRDASLRPEEILMSESQERMMAVVEPGRLEEFMAIATRWDVEATVIGEVTDGTNLEVYWGEDLIVDVPPRSVAHDGPVYERPLARPEYLDDLQADDTGSLERPVDGDGIRDALLAVLAHPNMADPSWITRQYDRYVRGNTAQAMPDDAGVVRVDEETGRGVALSTDCNGRFTKLDPYAGAQLALAEAYRNVAVAGARPLAVSDCLNFGSPEDPGVMWQFSQAVTGLADGCVELGIPVTGGNVSFYNQTGDVAIHPTPVVSVLGVLDDVADRNRSGWDAERQALFLLGTTRDELDGSVWSEVAHGHLGGLPPTVDLAAERLLADTVLAATAAGLVRAAHDLSEGGLAVTLAEGVLREGVGATVSLAELRDRDGVDDFTALFSESAARAVVAVDGEDAQAFARLCAEQGQQVIRLGDTGGTDLHVDGLFRLSTETLREANTGVIEAALG</sequence>
<evidence type="ECO:0000256" key="1">
    <source>
        <dbReference type="ARBA" id="ARBA00022490"/>
    </source>
</evidence>
<dbReference type="Gene3D" id="3.30.1330.10">
    <property type="entry name" value="PurM-like, N-terminal domain"/>
    <property type="match status" value="2"/>
</dbReference>
<dbReference type="PANTHER" id="PTHR43555">
    <property type="entry name" value="PHOSPHORIBOSYLFORMYLGLYCINAMIDINE SYNTHASE SUBUNIT PURL"/>
    <property type="match status" value="1"/>
</dbReference>
<keyword evidence="6 8" id="KW-0067">ATP-binding</keyword>
<comment type="pathway">
    <text evidence="8">Purine metabolism; IMP biosynthesis via de novo pathway; 5-amino-1-(5-phospho-D-ribosyl)imidazole from N(2)-formyl-N(1)-(5-phospho-D-ribosyl)glycinamide: step 1/2.</text>
</comment>
<dbReference type="HAMAP" id="MF_00420">
    <property type="entry name" value="PurL_2"/>
    <property type="match status" value="1"/>
</dbReference>
<dbReference type="Gene3D" id="3.90.650.10">
    <property type="entry name" value="PurM-like C-terminal domain"/>
    <property type="match status" value="2"/>
</dbReference>
<feature type="binding site" evidence="8">
    <location>
        <position position="136"/>
    </location>
    <ligand>
        <name>Mg(2+)</name>
        <dbReference type="ChEBI" id="CHEBI:18420"/>
        <label>2</label>
    </ligand>
</feature>
<keyword evidence="3 8" id="KW-0479">Metal-binding</keyword>
<dbReference type="PANTHER" id="PTHR43555:SF1">
    <property type="entry name" value="PHOSPHORIBOSYLFORMYLGLYCINAMIDINE SYNTHASE SUBUNIT PURL"/>
    <property type="match status" value="1"/>
</dbReference>
<feature type="binding site" evidence="8">
    <location>
        <position position="110"/>
    </location>
    <ligand>
        <name>ATP</name>
        <dbReference type="ChEBI" id="CHEBI:30616"/>
    </ligand>
</feature>
<evidence type="ECO:0000256" key="7">
    <source>
        <dbReference type="ARBA" id="ARBA00022842"/>
    </source>
</evidence>
<keyword evidence="2 8" id="KW-0436">Ligase</keyword>
<dbReference type="InterPro" id="IPR036921">
    <property type="entry name" value="PurM-like_N_sf"/>
</dbReference>
<dbReference type="RefSeq" id="WP_141786203.1">
    <property type="nucleotide sequence ID" value="NZ_BAAAIK010000001.1"/>
</dbReference>
<feature type="region of interest" description="Disordered" evidence="9">
    <location>
        <begin position="1"/>
        <end position="20"/>
    </location>
</feature>
<keyword evidence="7 8" id="KW-0460">Magnesium</keyword>
<evidence type="ECO:0000256" key="6">
    <source>
        <dbReference type="ARBA" id="ARBA00022840"/>
    </source>
</evidence>
<evidence type="ECO:0000259" key="12">
    <source>
        <dbReference type="Pfam" id="PF18072"/>
    </source>
</evidence>
<evidence type="ECO:0000256" key="4">
    <source>
        <dbReference type="ARBA" id="ARBA00022741"/>
    </source>
</evidence>
<comment type="catalytic activity">
    <reaction evidence="8">
        <text>N(2)-formyl-N(1)-(5-phospho-beta-D-ribosyl)glycinamide + L-glutamine + ATP + H2O = 2-formamido-N(1)-(5-O-phospho-beta-D-ribosyl)acetamidine + L-glutamate + ADP + phosphate + H(+)</text>
        <dbReference type="Rhea" id="RHEA:17129"/>
        <dbReference type="ChEBI" id="CHEBI:15377"/>
        <dbReference type="ChEBI" id="CHEBI:15378"/>
        <dbReference type="ChEBI" id="CHEBI:29985"/>
        <dbReference type="ChEBI" id="CHEBI:30616"/>
        <dbReference type="ChEBI" id="CHEBI:43474"/>
        <dbReference type="ChEBI" id="CHEBI:58359"/>
        <dbReference type="ChEBI" id="CHEBI:147286"/>
        <dbReference type="ChEBI" id="CHEBI:147287"/>
        <dbReference type="ChEBI" id="CHEBI:456216"/>
        <dbReference type="EC" id="6.3.5.3"/>
    </reaction>
</comment>
<feature type="binding site" evidence="8">
    <location>
        <begin position="113"/>
        <end position="116"/>
    </location>
    <ligand>
        <name>substrate</name>
    </ligand>
</feature>
<dbReference type="InterPro" id="IPR010074">
    <property type="entry name" value="PRibForGlyAmidine_synth_PurL"/>
</dbReference>
<feature type="domain" description="PurM-like N-terminal" evidence="10">
    <location>
        <begin position="463"/>
        <end position="581"/>
    </location>
</feature>
<dbReference type="InterPro" id="IPR016188">
    <property type="entry name" value="PurM-like_N"/>
</dbReference>
<feature type="binding site" evidence="8">
    <location>
        <position position="135"/>
    </location>
    <ligand>
        <name>substrate</name>
    </ligand>
</feature>
<dbReference type="CDD" id="cd02204">
    <property type="entry name" value="PurL_repeat2"/>
    <property type="match status" value="1"/>
</dbReference>
<feature type="binding site" evidence="8">
    <location>
        <position position="520"/>
    </location>
    <ligand>
        <name>ATP</name>
        <dbReference type="ChEBI" id="CHEBI:30616"/>
    </ligand>
</feature>
<keyword evidence="1 8" id="KW-0963">Cytoplasm</keyword>
<dbReference type="FunFam" id="3.30.1330.10:FF:000004">
    <property type="entry name" value="Phosphoribosylformylglycinamidine synthase subunit PurL"/>
    <property type="match status" value="1"/>
</dbReference>
<feature type="domain" description="PurM-like C-terminal" evidence="11">
    <location>
        <begin position="221"/>
        <end position="376"/>
    </location>
</feature>
<dbReference type="InterPro" id="IPR036676">
    <property type="entry name" value="PurM-like_C_sf"/>
</dbReference>